<reference evidence="1 2" key="1">
    <citation type="submission" date="2019-05" db="EMBL/GenBank/DDBJ databases">
        <title>Another draft genome of Portunus trituberculatus and its Hox gene families provides insights of decapod evolution.</title>
        <authorList>
            <person name="Jeong J.-H."/>
            <person name="Song I."/>
            <person name="Kim S."/>
            <person name="Choi T."/>
            <person name="Kim D."/>
            <person name="Ryu S."/>
            <person name="Kim W."/>
        </authorList>
    </citation>
    <scope>NUCLEOTIDE SEQUENCE [LARGE SCALE GENOMIC DNA]</scope>
    <source>
        <tissue evidence="1">Muscle</tissue>
    </source>
</reference>
<dbReference type="Proteomes" id="UP000324222">
    <property type="component" value="Unassembled WGS sequence"/>
</dbReference>
<proteinExistence type="predicted"/>
<evidence type="ECO:0000313" key="2">
    <source>
        <dbReference type="Proteomes" id="UP000324222"/>
    </source>
</evidence>
<comment type="caution">
    <text evidence="1">The sequence shown here is derived from an EMBL/GenBank/DDBJ whole genome shotgun (WGS) entry which is preliminary data.</text>
</comment>
<sequence>MEGHVTLILATIPPVTPEVAREMSPLTQMFVFPKTHKAVPRRCAAFLPLWPGTVCLGGTQRKPKGQGETDGGPVIYTKVNDAKCGSGIHREGKH</sequence>
<gene>
    <name evidence="1" type="ORF">E2C01_087226</name>
</gene>
<organism evidence="1 2">
    <name type="scientific">Portunus trituberculatus</name>
    <name type="common">Swimming crab</name>
    <name type="synonym">Neptunus trituberculatus</name>
    <dbReference type="NCBI Taxonomy" id="210409"/>
    <lineage>
        <taxon>Eukaryota</taxon>
        <taxon>Metazoa</taxon>
        <taxon>Ecdysozoa</taxon>
        <taxon>Arthropoda</taxon>
        <taxon>Crustacea</taxon>
        <taxon>Multicrustacea</taxon>
        <taxon>Malacostraca</taxon>
        <taxon>Eumalacostraca</taxon>
        <taxon>Eucarida</taxon>
        <taxon>Decapoda</taxon>
        <taxon>Pleocyemata</taxon>
        <taxon>Brachyura</taxon>
        <taxon>Eubrachyura</taxon>
        <taxon>Portunoidea</taxon>
        <taxon>Portunidae</taxon>
        <taxon>Portuninae</taxon>
        <taxon>Portunus</taxon>
    </lineage>
</organism>
<protein>
    <submittedName>
        <fullName evidence="1">Uncharacterized protein</fullName>
    </submittedName>
</protein>
<keyword evidence="2" id="KW-1185">Reference proteome</keyword>
<dbReference type="AlphaFoldDB" id="A0A5B7JII1"/>
<name>A0A5B7JII1_PORTR</name>
<dbReference type="EMBL" id="VSRR010090268">
    <property type="protein sequence ID" value="MPC92154.1"/>
    <property type="molecule type" value="Genomic_DNA"/>
</dbReference>
<accession>A0A5B7JII1</accession>
<evidence type="ECO:0000313" key="1">
    <source>
        <dbReference type="EMBL" id="MPC92154.1"/>
    </source>
</evidence>